<feature type="transmembrane region" description="Helical" evidence="5">
    <location>
        <begin position="234"/>
        <end position="259"/>
    </location>
</feature>
<feature type="transmembrane region" description="Helical" evidence="5">
    <location>
        <begin position="364"/>
        <end position="382"/>
    </location>
</feature>
<feature type="transmembrane region" description="Helical" evidence="5">
    <location>
        <begin position="413"/>
        <end position="432"/>
    </location>
</feature>
<gene>
    <name evidence="7" type="ORF">SteCoe_21512</name>
</gene>
<dbReference type="PANTHER" id="PTHR16189">
    <property type="entry name" value="TRANSMEMBRANE PROTEIN 104-RELATED"/>
    <property type="match status" value="1"/>
</dbReference>
<dbReference type="Pfam" id="PF01490">
    <property type="entry name" value="Aa_trans"/>
    <property type="match status" value="1"/>
</dbReference>
<dbReference type="GO" id="GO:0016020">
    <property type="term" value="C:membrane"/>
    <property type="evidence" value="ECO:0007669"/>
    <property type="project" value="UniProtKB-SubCell"/>
</dbReference>
<feature type="transmembrane region" description="Helical" evidence="5">
    <location>
        <begin position="26"/>
        <end position="49"/>
    </location>
</feature>
<proteinExistence type="predicted"/>
<feature type="transmembrane region" description="Helical" evidence="5">
    <location>
        <begin position="157"/>
        <end position="189"/>
    </location>
</feature>
<dbReference type="InterPro" id="IPR013057">
    <property type="entry name" value="AA_transpt_TM"/>
</dbReference>
<keyword evidence="4 5" id="KW-0472">Membrane</keyword>
<keyword evidence="3 5" id="KW-1133">Transmembrane helix</keyword>
<accession>A0A1R2BPW5</accession>
<evidence type="ECO:0000256" key="5">
    <source>
        <dbReference type="SAM" id="Phobius"/>
    </source>
</evidence>
<feature type="domain" description="Amino acid transporter transmembrane" evidence="6">
    <location>
        <begin position="141"/>
        <end position="494"/>
    </location>
</feature>
<name>A0A1R2BPW5_9CILI</name>
<evidence type="ECO:0000259" key="6">
    <source>
        <dbReference type="Pfam" id="PF01490"/>
    </source>
</evidence>
<evidence type="ECO:0000256" key="2">
    <source>
        <dbReference type="ARBA" id="ARBA00022692"/>
    </source>
</evidence>
<comment type="caution">
    <text evidence="7">The sequence shown here is derived from an EMBL/GenBank/DDBJ whole genome shotgun (WGS) entry which is preliminary data.</text>
</comment>
<feature type="transmembrane region" description="Helical" evidence="5">
    <location>
        <begin position="55"/>
        <end position="78"/>
    </location>
</feature>
<evidence type="ECO:0000256" key="3">
    <source>
        <dbReference type="ARBA" id="ARBA00022989"/>
    </source>
</evidence>
<organism evidence="7 8">
    <name type="scientific">Stentor coeruleus</name>
    <dbReference type="NCBI Taxonomy" id="5963"/>
    <lineage>
        <taxon>Eukaryota</taxon>
        <taxon>Sar</taxon>
        <taxon>Alveolata</taxon>
        <taxon>Ciliophora</taxon>
        <taxon>Postciliodesmatophora</taxon>
        <taxon>Heterotrichea</taxon>
        <taxon>Heterotrichida</taxon>
        <taxon>Stentoridae</taxon>
        <taxon>Stentor</taxon>
    </lineage>
</organism>
<reference evidence="7 8" key="1">
    <citation type="submission" date="2016-11" db="EMBL/GenBank/DDBJ databases">
        <title>The macronuclear genome of Stentor coeruleus: a giant cell with tiny introns.</title>
        <authorList>
            <person name="Slabodnick M."/>
            <person name="Ruby J.G."/>
            <person name="Reiff S.B."/>
            <person name="Swart E.C."/>
            <person name="Gosai S."/>
            <person name="Prabakaran S."/>
            <person name="Witkowska E."/>
            <person name="Larue G.E."/>
            <person name="Fisher S."/>
            <person name="Freeman R.M."/>
            <person name="Gunawardena J."/>
            <person name="Chu W."/>
            <person name="Stover N.A."/>
            <person name="Gregory B.D."/>
            <person name="Nowacki M."/>
            <person name="Derisi J."/>
            <person name="Roy S.W."/>
            <person name="Marshall W.F."/>
            <person name="Sood P."/>
        </authorList>
    </citation>
    <scope>NUCLEOTIDE SEQUENCE [LARGE SCALE GENOMIC DNA]</scope>
    <source>
        <strain evidence="7">WM001</strain>
    </source>
</reference>
<evidence type="ECO:0000313" key="8">
    <source>
        <dbReference type="Proteomes" id="UP000187209"/>
    </source>
</evidence>
<keyword evidence="8" id="KW-1185">Reference proteome</keyword>
<sequence length="506" mass="57564">MSDPISGDSSNEAYIEKIANEIPETYSLPVAILVTLNCCIVGSIFGVPWGFNQSGWAFALGISIFIFIILCILAIMVIQIISRMRILHGYSNQGYTIRPVPIKELFSNYPESRYIFKDNEEGDNVQLIPENIKNPLNYKYDFAIMSKILLGKALEKVMIFLIICIILAYLMGCTTGFASSLVSLIPIGPLDTCDIYLEPSFYDSCRYKYMFYVFVLFFISIVLSLFFHFTEHKYLIITCCLLRITVILTMIITAIYSYSKNEELDSDEELSVSSTSFELYGIGVTSSIMFLTIGYHILIPEMIQPLKNKEKNAIPMILIVLTLGFILSVALGITMCLTLNDVQQQITLNWKYYSNGKNPSDRDWWAYIIDAVISICPAIDVLSQIFLSVSNVTDNIVSVTYADLKEFDVDKKFIFKIRIIVIIVSTFIPLYFYDLGYFLSITGNFVVTMNVLFINSFALASLTLVPQKCPYDNFIASKKFTIFFFILTLLFMIVEWIGFLSFLVLN</sequence>
<evidence type="ECO:0000256" key="1">
    <source>
        <dbReference type="ARBA" id="ARBA00004370"/>
    </source>
</evidence>
<feature type="transmembrane region" description="Helical" evidence="5">
    <location>
        <begin position="318"/>
        <end position="340"/>
    </location>
</feature>
<dbReference type="Proteomes" id="UP000187209">
    <property type="component" value="Unassembled WGS sequence"/>
</dbReference>
<comment type="subcellular location">
    <subcellularLocation>
        <location evidence="1">Membrane</location>
    </subcellularLocation>
</comment>
<feature type="transmembrane region" description="Helical" evidence="5">
    <location>
        <begin position="279"/>
        <end position="298"/>
    </location>
</feature>
<evidence type="ECO:0000313" key="7">
    <source>
        <dbReference type="EMBL" id="OMJ78635.1"/>
    </source>
</evidence>
<dbReference type="AlphaFoldDB" id="A0A1R2BPW5"/>
<keyword evidence="2 5" id="KW-0812">Transmembrane</keyword>
<dbReference type="EMBL" id="MPUH01000512">
    <property type="protein sequence ID" value="OMJ78635.1"/>
    <property type="molecule type" value="Genomic_DNA"/>
</dbReference>
<feature type="transmembrane region" description="Helical" evidence="5">
    <location>
        <begin position="438"/>
        <end position="462"/>
    </location>
</feature>
<feature type="transmembrane region" description="Helical" evidence="5">
    <location>
        <begin position="482"/>
        <end position="505"/>
    </location>
</feature>
<dbReference type="OrthoDB" id="294541at2759"/>
<protein>
    <recommendedName>
        <fullName evidence="6">Amino acid transporter transmembrane domain-containing protein</fullName>
    </recommendedName>
</protein>
<feature type="transmembrane region" description="Helical" evidence="5">
    <location>
        <begin position="209"/>
        <end position="227"/>
    </location>
</feature>
<evidence type="ECO:0000256" key="4">
    <source>
        <dbReference type="ARBA" id="ARBA00023136"/>
    </source>
</evidence>